<evidence type="ECO:0008006" key="7">
    <source>
        <dbReference type="Google" id="ProtNLM"/>
    </source>
</evidence>
<evidence type="ECO:0000313" key="6">
    <source>
        <dbReference type="Proteomes" id="UP000001811"/>
    </source>
</evidence>
<dbReference type="InterPro" id="IPR016130">
    <property type="entry name" value="Tyr_Pase_AS"/>
</dbReference>
<dbReference type="GeneTree" id="ENSGT00940000160066"/>
<dbReference type="PROSITE" id="PS00383">
    <property type="entry name" value="TYR_PHOSPHATASE_1"/>
    <property type="match status" value="1"/>
</dbReference>
<sequence>DSTCVPLGRSKDYINASYIRTVNYGEEYFYIATQGPLPGTTEDFCMVLENNSNVIAMITREIEGGVVKCHHYWPSSLKKPLELKFLENYQILEYFIIQMFKIVKKSMGAKHFVKHMQFIKWPDHATPASAEYFIEFVCNVRKSYLPGPLIVHCRAGVGRTGVFPCLDVVFCAIEKNCPFNIQDTVTHMRQQRRGVIQTKEQYSFCYKVVLEVLQKLFTLG</sequence>
<dbReference type="PANTHER" id="PTHR46900:SF4">
    <property type="entry name" value="FERM AND PDZ DOMAIN CONTAINING 2"/>
    <property type="match status" value="1"/>
</dbReference>
<dbReference type="SMART" id="SM00194">
    <property type="entry name" value="PTPc"/>
    <property type="match status" value="1"/>
</dbReference>
<dbReference type="GO" id="GO:0005634">
    <property type="term" value="C:nucleus"/>
    <property type="evidence" value="ECO:0007669"/>
    <property type="project" value="UniProtKB-SubCell"/>
</dbReference>
<organism evidence="5 6">
    <name type="scientific">Oryctolagus cuniculus</name>
    <name type="common">Rabbit</name>
    <dbReference type="NCBI Taxonomy" id="9986"/>
    <lineage>
        <taxon>Eukaryota</taxon>
        <taxon>Metazoa</taxon>
        <taxon>Chordata</taxon>
        <taxon>Craniata</taxon>
        <taxon>Vertebrata</taxon>
        <taxon>Euteleostomi</taxon>
        <taxon>Mammalia</taxon>
        <taxon>Eutheria</taxon>
        <taxon>Euarchontoglires</taxon>
        <taxon>Glires</taxon>
        <taxon>Lagomorpha</taxon>
        <taxon>Leporidae</taxon>
        <taxon>Oryctolagus</taxon>
    </lineage>
</organism>
<dbReference type="PANTHER" id="PTHR46900">
    <property type="entry name" value="TYROSINE-PROTEIN PHOSPHATASE NON-RECEPTOR TYPE 13"/>
    <property type="match status" value="1"/>
</dbReference>
<dbReference type="AlphaFoldDB" id="A0A5F9C3H0"/>
<dbReference type="Proteomes" id="UP000001811">
    <property type="component" value="Unplaced"/>
</dbReference>
<reference evidence="5" key="3">
    <citation type="submission" date="2025-09" db="UniProtKB">
        <authorList>
            <consortium name="Ensembl"/>
        </authorList>
    </citation>
    <scope>IDENTIFICATION</scope>
    <source>
        <strain evidence="5">Thorbecke</strain>
    </source>
</reference>
<evidence type="ECO:0000256" key="2">
    <source>
        <dbReference type="ARBA" id="ARBA00023242"/>
    </source>
</evidence>
<accession>A0A5F9C3H0</accession>
<dbReference type="Gene3D" id="3.90.190.10">
    <property type="entry name" value="Protein tyrosine phosphatase superfamily"/>
    <property type="match status" value="1"/>
</dbReference>
<dbReference type="STRING" id="9986.ENSOCUP00000028252"/>
<dbReference type="SUPFAM" id="SSF52799">
    <property type="entry name" value="(Phosphotyrosine protein) phosphatases II"/>
    <property type="match status" value="1"/>
</dbReference>
<reference evidence="5 6" key="1">
    <citation type="journal article" date="2011" name="Nature">
        <title>A high-resolution map of human evolutionary constraint using 29 mammals.</title>
        <authorList>
            <person name="Lindblad-Toh K."/>
            <person name="Garber M."/>
            <person name="Zuk O."/>
            <person name="Lin M.F."/>
            <person name="Parker B.J."/>
            <person name="Washietl S."/>
            <person name="Kheradpour P."/>
            <person name="Ernst J."/>
            <person name="Jordan G."/>
            <person name="Mauceli E."/>
            <person name="Ward L.D."/>
            <person name="Lowe C.B."/>
            <person name="Holloway A.K."/>
            <person name="Clamp M."/>
            <person name="Gnerre S."/>
            <person name="Alfoldi J."/>
            <person name="Beal K."/>
            <person name="Chang J."/>
            <person name="Clawson H."/>
            <person name="Cuff J."/>
            <person name="Di Palma F."/>
            <person name="Fitzgerald S."/>
            <person name="Flicek P."/>
            <person name="Guttman M."/>
            <person name="Hubisz M.J."/>
            <person name="Jaffe D.B."/>
            <person name="Jungreis I."/>
            <person name="Kent W.J."/>
            <person name="Kostka D."/>
            <person name="Lara M."/>
            <person name="Martins A.L."/>
            <person name="Massingham T."/>
            <person name="Moltke I."/>
            <person name="Raney B.J."/>
            <person name="Rasmussen M.D."/>
            <person name="Robinson J."/>
            <person name="Stark A."/>
            <person name="Vilella A.J."/>
            <person name="Wen J."/>
            <person name="Xie X."/>
            <person name="Zody M.C."/>
            <person name="Baldwin J."/>
            <person name="Bloom T."/>
            <person name="Chin C.W."/>
            <person name="Heiman D."/>
            <person name="Nicol R."/>
            <person name="Nusbaum C."/>
            <person name="Young S."/>
            <person name="Wilkinson J."/>
            <person name="Worley K.C."/>
            <person name="Kovar C.L."/>
            <person name="Muzny D.M."/>
            <person name="Gibbs R.A."/>
            <person name="Cree A."/>
            <person name="Dihn H.H."/>
            <person name="Fowler G."/>
            <person name="Jhangiani S."/>
            <person name="Joshi V."/>
            <person name="Lee S."/>
            <person name="Lewis L.R."/>
            <person name="Nazareth L.V."/>
            <person name="Okwuonu G."/>
            <person name="Santibanez J."/>
            <person name="Warren W.C."/>
            <person name="Mardis E.R."/>
            <person name="Weinstock G.M."/>
            <person name="Wilson R.K."/>
            <person name="Delehaunty K."/>
            <person name="Dooling D."/>
            <person name="Fronik C."/>
            <person name="Fulton L."/>
            <person name="Fulton B."/>
            <person name="Graves T."/>
            <person name="Minx P."/>
            <person name="Sodergren E."/>
            <person name="Birney E."/>
            <person name="Margulies E.H."/>
            <person name="Herrero J."/>
            <person name="Green E.D."/>
            <person name="Haussler D."/>
            <person name="Siepel A."/>
            <person name="Goldman N."/>
            <person name="Pollard K.S."/>
            <person name="Pedersen J.S."/>
            <person name="Lander E.S."/>
            <person name="Kellis M."/>
        </authorList>
    </citation>
    <scope>NUCLEOTIDE SEQUENCE [LARGE SCALE GENOMIC DNA]</scope>
    <source>
        <strain evidence="6">Thorbecke</strain>
    </source>
</reference>
<dbReference type="InParanoid" id="A0A5F9C3H0"/>
<feature type="domain" description="Tyrosine specific protein phosphatases" evidence="4">
    <location>
        <begin position="131"/>
        <end position="203"/>
    </location>
</feature>
<evidence type="ECO:0000256" key="1">
    <source>
        <dbReference type="ARBA" id="ARBA00004123"/>
    </source>
</evidence>
<dbReference type="InterPro" id="IPR029021">
    <property type="entry name" value="Prot-tyrosine_phosphatase-like"/>
</dbReference>
<feature type="domain" description="Tyrosine-protein phosphatase" evidence="3">
    <location>
        <begin position="1"/>
        <end position="212"/>
    </location>
</feature>
<dbReference type="SMART" id="SM00404">
    <property type="entry name" value="PTPc_motif"/>
    <property type="match status" value="1"/>
</dbReference>
<evidence type="ECO:0000259" key="3">
    <source>
        <dbReference type="PROSITE" id="PS50055"/>
    </source>
</evidence>
<dbReference type="InterPro" id="IPR003595">
    <property type="entry name" value="Tyr_Pase_cat"/>
</dbReference>
<keyword evidence="2" id="KW-0539">Nucleus</keyword>
<dbReference type="FunCoup" id="A0A5F9C3H0">
    <property type="interactions" value="18"/>
</dbReference>
<dbReference type="PROSITE" id="PS50055">
    <property type="entry name" value="TYR_PHOSPHATASE_PTP"/>
    <property type="match status" value="1"/>
</dbReference>
<dbReference type="PRINTS" id="PR00700">
    <property type="entry name" value="PRTYPHPHTASE"/>
</dbReference>
<dbReference type="PROSITE" id="PS50056">
    <property type="entry name" value="TYR_PHOSPHATASE_2"/>
    <property type="match status" value="1"/>
</dbReference>
<evidence type="ECO:0000259" key="4">
    <source>
        <dbReference type="PROSITE" id="PS50056"/>
    </source>
</evidence>
<comment type="subcellular location">
    <subcellularLocation>
        <location evidence="1">Nucleus</location>
    </subcellularLocation>
</comment>
<evidence type="ECO:0000313" key="5">
    <source>
        <dbReference type="Ensembl" id="ENSOCUP00000028252.1"/>
    </source>
</evidence>
<dbReference type="GO" id="GO:0004725">
    <property type="term" value="F:protein tyrosine phosphatase activity"/>
    <property type="evidence" value="ECO:0007669"/>
    <property type="project" value="InterPro"/>
</dbReference>
<name>A0A5F9C3H0_RABIT</name>
<dbReference type="Ensembl" id="ENSOCUT00000045024.1">
    <property type="protein sequence ID" value="ENSOCUP00000028252.1"/>
    <property type="gene ID" value="ENSOCUG00000034038.1"/>
</dbReference>
<protein>
    <recommendedName>
        <fullName evidence="7">Protein tyrosine phosphatase non-receptor type 20</fullName>
    </recommendedName>
</protein>
<dbReference type="InterPro" id="IPR000387">
    <property type="entry name" value="Tyr_Pase_dom"/>
</dbReference>
<reference evidence="5" key="2">
    <citation type="submission" date="2025-08" db="UniProtKB">
        <authorList>
            <consortium name="Ensembl"/>
        </authorList>
    </citation>
    <scope>IDENTIFICATION</scope>
    <source>
        <strain evidence="5">Thorbecke</strain>
    </source>
</reference>
<dbReference type="SMR" id="A0A5F9C3H0"/>
<dbReference type="InterPro" id="IPR000242">
    <property type="entry name" value="PTP_cat"/>
</dbReference>
<proteinExistence type="predicted"/>
<dbReference type="InterPro" id="IPR052074">
    <property type="entry name" value="NonRcpt_TyrProt_Phosphatase"/>
</dbReference>
<dbReference type="Pfam" id="PF00102">
    <property type="entry name" value="Y_phosphatase"/>
    <property type="match status" value="1"/>
</dbReference>
<keyword evidence="6" id="KW-1185">Reference proteome</keyword>